<evidence type="ECO:0000256" key="2">
    <source>
        <dbReference type="ARBA" id="ARBA00006339"/>
    </source>
</evidence>
<evidence type="ECO:0000313" key="11">
    <source>
        <dbReference type="Proteomes" id="UP001642483"/>
    </source>
</evidence>
<dbReference type="InterPro" id="IPR005331">
    <property type="entry name" value="Sulfotransferase"/>
</dbReference>
<dbReference type="EC" id="2.8.2.-" evidence="9"/>
<evidence type="ECO:0000256" key="9">
    <source>
        <dbReference type="RuleBase" id="RU364020"/>
    </source>
</evidence>
<comment type="caution">
    <text evidence="10">The sequence shown here is derived from an EMBL/GenBank/DDBJ whole genome shotgun (WGS) entry which is preliminary data.</text>
</comment>
<evidence type="ECO:0000256" key="1">
    <source>
        <dbReference type="ARBA" id="ARBA00004323"/>
    </source>
</evidence>
<sequence length="405" mass="48181">MLKIVTVPWKLSALFGLLCFYITLKLTYHSESFDLNPVNLDLFRDLNNVENKISKSEFPKAWQAEFRNKYHFDKVKELHSNEVEKTDELSSLGNSTPTVESRLYHESSVREESGFHLYHDGGVVKIKKLDERDDHLDKDEQFMDKMKARMANRREHVRQVCDELDIHETVKDVWSRVVYFEQYNLLFCLIPKTGITNWRKLLHSITDTVEEPHQFHTMEFGNKWEVHSNARRISLLNNKSITKMTVVREPFERTLSAFRNRLGKVPFDRYKDLSRKIHHWYKTNSTTDTNGFANFDEFVSYLINTPPDRYDPHWRPYRLLCRPCAVDYDVIGKQETIEEDSRYLLKLIGAPKDAKLRTGYKTRGTPEMVLSYYNSVEPKEKLFKLYDRFKEEYRIFNYSKTTLLP</sequence>
<dbReference type="EMBL" id="CAWYQH010000130">
    <property type="protein sequence ID" value="CAK8692736.1"/>
    <property type="molecule type" value="Genomic_DNA"/>
</dbReference>
<keyword evidence="9" id="KW-0735">Signal-anchor</keyword>
<keyword evidence="8 9" id="KW-0325">Glycoprotein</keyword>
<keyword evidence="9" id="KW-0119">Carbohydrate metabolism</keyword>
<accession>A0ABP0GLY1</accession>
<dbReference type="Proteomes" id="UP001642483">
    <property type="component" value="Unassembled WGS sequence"/>
</dbReference>
<keyword evidence="7" id="KW-0472">Membrane</keyword>
<dbReference type="PANTHER" id="PTHR12137">
    <property type="entry name" value="CARBOHYDRATE SULFOTRANSFERASE"/>
    <property type="match status" value="1"/>
</dbReference>
<evidence type="ECO:0000256" key="6">
    <source>
        <dbReference type="ARBA" id="ARBA00023034"/>
    </source>
</evidence>
<evidence type="ECO:0000256" key="4">
    <source>
        <dbReference type="ARBA" id="ARBA00022692"/>
    </source>
</evidence>
<keyword evidence="5" id="KW-1133">Transmembrane helix</keyword>
<organism evidence="10 11">
    <name type="scientific">Clavelina lepadiformis</name>
    <name type="common">Light-bulb sea squirt</name>
    <name type="synonym">Ascidia lepadiformis</name>
    <dbReference type="NCBI Taxonomy" id="159417"/>
    <lineage>
        <taxon>Eukaryota</taxon>
        <taxon>Metazoa</taxon>
        <taxon>Chordata</taxon>
        <taxon>Tunicata</taxon>
        <taxon>Ascidiacea</taxon>
        <taxon>Aplousobranchia</taxon>
        <taxon>Clavelinidae</taxon>
        <taxon>Clavelina</taxon>
    </lineage>
</organism>
<dbReference type="PANTHER" id="PTHR12137:SF54">
    <property type="entry name" value="CARBOHYDRATE SULFOTRANSFERASE"/>
    <property type="match status" value="1"/>
</dbReference>
<keyword evidence="11" id="KW-1185">Reference proteome</keyword>
<evidence type="ECO:0000256" key="8">
    <source>
        <dbReference type="ARBA" id="ARBA00023180"/>
    </source>
</evidence>
<reference evidence="10 11" key="1">
    <citation type="submission" date="2024-02" db="EMBL/GenBank/DDBJ databases">
        <authorList>
            <person name="Daric V."/>
            <person name="Darras S."/>
        </authorList>
    </citation>
    <scope>NUCLEOTIDE SEQUENCE [LARGE SCALE GENOMIC DNA]</scope>
</reference>
<comment type="subcellular location">
    <subcellularLocation>
        <location evidence="1 9">Golgi apparatus membrane</location>
        <topology evidence="1 9">Single-pass type II membrane protein</topology>
    </subcellularLocation>
</comment>
<evidence type="ECO:0000256" key="5">
    <source>
        <dbReference type="ARBA" id="ARBA00022989"/>
    </source>
</evidence>
<protein>
    <recommendedName>
        <fullName evidence="9">Carbohydrate sulfotransferase</fullName>
        <ecNumber evidence="9">2.8.2.-</ecNumber>
    </recommendedName>
</protein>
<keyword evidence="6 9" id="KW-0333">Golgi apparatus</keyword>
<keyword evidence="4" id="KW-0812">Transmembrane</keyword>
<name>A0ABP0GLY1_CLALP</name>
<gene>
    <name evidence="10" type="ORF">CVLEPA_LOCUS25982</name>
</gene>
<dbReference type="InterPro" id="IPR018011">
    <property type="entry name" value="Carb_sulfotrans_8-10"/>
</dbReference>
<evidence type="ECO:0000256" key="7">
    <source>
        <dbReference type="ARBA" id="ARBA00023136"/>
    </source>
</evidence>
<evidence type="ECO:0000256" key="3">
    <source>
        <dbReference type="ARBA" id="ARBA00022679"/>
    </source>
</evidence>
<dbReference type="Pfam" id="PF03567">
    <property type="entry name" value="Sulfotransfer_2"/>
    <property type="match status" value="1"/>
</dbReference>
<comment type="similarity">
    <text evidence="2 9">Belongs to the sulfotransferase 2 family.</text>
</comment>
<evidence type="ECO:0000313" key="10">
    <source>
        <dbReference type="EMBL" id="CAK8692736.1"/>
    </source>
</evidence>
<proteinExistence type="inferred from homology"/>
<keyword evidence="3 9" id="KW-0808">Transferase</keyword>